<name>A0ABR1RPE7_9PEZI</name>
<proteinExistence type="predicted"/>
<comment type="caution">
    <text evidence="1">The sequence shown here is derived from an EMBL/GenBank/DDBJ whole genome shotgun (WGS) entry which is preliminary data.</text>
</comment>
<dbReference type="Proteomes" id="UP001444661">
    <property type="component" value="Unassembled WGS sequence"/>
</dbReference>
<organism evidence="1 2">
    <name type="scientific">Apiospora rasikravindrae</name>
    <dbReference type="NCBI Taxonomy" id="990691"/>
    <lineage>
        <taxon>Eukaryota</taxon>
        <taxon>Fungi</taxon>
        <taxon>Dikarya</taxon>
        <taxon>Ascomycota</taxon>
        <taxon>Pezizomycotina</taxon>
        <taxon>Sordariomycetes</taxon>
        <taxon>Xylariomycetidae</taxon>
        <taxon>Amphisphaeriales</taxon>
        <taxon>Apiosporaceae</taxon>
        <taxon>Apiospora</taxon>
    </lineage>
</organism>
<sequence>MAETDMDLPDAERIKERELGHKRVVRDIITAALQNPTLEVLTEAAFQLDDKCPLLDAKDDIYMYLTCLWEVIIDMARSPSVSDEVQGYLVTIVDALQNCDMGDIDVFEVSTKRVWRDLPYLADELQSCFIEPTDFGEWSPGYVQIWQNAHSFLARMTGAGICSPSSEVMDALRKALEQDISAVDSTAMKESRVRVACDWIKHSAAPLLSWATENIGYMDVPEEDTAAYCDNGPLYGGPHTMCLQRWGFWIERFQELGKPESGLREELREAVLQAAQTMEAVERSVGHTLSGQPTQPIVIETAAPQTQVTSEPLGSEQATTIETAEAPTQGAIEPVDLVQPVTTEAAEASTQVTFDPMDGGSME</sequence>
<dbReference type="InterPro" id="IPR022085">
    <property type="entry name" value="OpdG"/>
</dbReference>
<evidence type="ECO:0000313" key="2">
    <source>
        <dbReference type="Proteomes" id="UP001444661"/>
    </source>
</evidence>
<dbReference type="Pfam" id="PF12311">
    <property type="entry name" value="DUF3632"/>
    <property type="match status" value="1"/>
</dbReference>
<dbReference type="PANTHER" id="PTHR38797:SF4">
    <property type="entry name" value="NUCLEAR PORE COMPLEX PROTEIN NUP85"/>
    <property type="match status" value="1"/>
</dbReference>
<keyword evidence="2" id="KW-1185">Reference proteome</keyword>
<dbReference type="PANTHER" id="PTHR38797">
    <property type="entry name" value="NUCLEAR PORE COMPLEX PROTEIN NUP85-RELATED"/>
    <property type="match status" value="1"/>
</dbReference>
<accession>A0ABR1RPE7</accession>
<dbReference type="InterPro" id="IPR053204">
    <property type="entry name" value="Oxopyrrolidines_Biosynth-assoc"/>
</dbReference>
<protein>
    <submittedName>
        <fullName evidence="1">Uncharacterized protein</fullName>
    </submittedName>
</protein>
<evidence type="ECO:0000313" key="1">
    <source>
        <dbReference type="EMBL" id="KAK8016828.1"/>
    </source>
</evidence>
<gene>
    <name evidence="1" type="ORF">PG993_015017</name>
</gene>
<dbReference type="EMBL" id="JAQQWK010000014">
    <property type="protein sequence ID" value="KAK8016828.1"/>
    <property type="molecule type" value="Genomic_DNA"/>
</dbReference>
<reference evidence="1 2" key="1">
    <citation type="submission" date="2023-01" db="EMBL/GenBank/DDBJ databases">
        <title>Analysis of 21 Apiospora genomes using comparative genomics revels a genus with tremendous synthesis potential of carbohydrate active enzymes and secondary metabolites.</title>
        <authorList>
            <person name="Sorensen T."/>
        </authorList>
    </citation>
    <scope>NUCLEOTIDE SEQUENCE [LARGE SCALE GENOMIC DNA]</scope>
    <source>
        <strain evidence="1 2">CBS 33761</strain>
    </source>
</reference>